<dbReference type="Proteomes" id="UP001428341">
    <property type="component" value="Unassembled WGS sequence"/>
</dbReference>
<keyword evidence="2" id="KW-1185">Reference proteome</keyword>
<reference evidence="1 2" key="1">
    <citation type="submission" date="2024-05" db="EMBL/GenBank/DDBJ databases">
        <title>Haplotype-resolved chromosome-level genome assembly of Huyou (Citrus changshanensis).</title>
        <authorList>
            <person name="Miao C."/>
            <person name="Chen W."/>
            <person name="Wu Y."/>
            <person name="Wang L."/>
            <person name="Zhao S."/>
            <person name="Grierson D."/>
            <person name="Xu C."/>
            <person name="Chen K."/>
        </authorList>
    </citation>
    <scope>NUCLEOTIDE SEQUENCE [LARGE SCALE GENOMIC DNA]</scope>
    <source>
        <strain evidence="1">01-14</strain>
        <tissue evidence="1">Leaf</tissue>
    </source>
</reference>
<sequence>MATTSNRELKNIYVLSEFRYRKYKEFVQATIDLGRAIAERKLHLVCGGVDRELSKLVSEAAFV</sequence>
<dbReference type="SUPFAM" id="SSF102405">
    <property type="entry name" value="MCP/YpsA-like"/>
    <property type="match status" value="1"/>
</dbReference>
<gene>
    <name evidence="1" type="ORF">WN944_004171</name>
</gene>
<accession>A0AAP0M4K4</accession>
<dbReference type="AlphaFoldDB" id="A0AAP0M4K4"/>
<evidence type="ECO:0000313" key="2">
    <source>
        <dbReference type="Proteomes" id="UP001428341"/>
    </source>
</evidence>
<dbReference type="Gene3D" id="3.40.50.450">
    <property type="match status" value="1"/>
</dbReference>
<organism evidence="1 2">
    <name type="scientific">Citrus x changshan-huyou</name>
    <dbReference type="NCBI Taxonomy" id="2935761"/>
    <lineage>
        <taxon>Eukaryota</taxon>
        <taxon>Viridiplantae</taxon>
        <taxon>Streptophyta</taxon>
        <taxon>Embryophyta</taxon>
        <taxon>Tracheophyta</taxon>
        <taxon>Spermatophyta</taxon>
        <taxon>Magnoliopsida</taxon>
        <taxon>eudicotyledons</taxon>
        <taxon>Gunneridae</taxon>
        <taxon>Pentapetalae</taxon>
        <taxon>rosids</taxon>
        <taxon>malvids</taxon>
        <taxon>Sapindales</taxon>
        <taxon>Rutaceae</taxon>
        <taxon>Aurantioideae</taxon>
        <taxon>Citrus</taxon>
    </lineage>
</organism>
<evidence type="ECO:0000313" key="1">
    <source>
        <dbReference type="EMBL" id="KAK9193474.1"/>
    </source>
</evidence>
<proteinExistence type="predicted"/>
<name>A0AAP0M4K4_9ROSI</name>
<dbReference type="EMBL" id="JBCGBO010000006">
    <property type="protein sequence ID" value="KAK9193474.1"/>
    <property type="molecule type" value="Genomic_DNA"/>
</dbReference>
<protein>
    <submittedName>
        <fullName evidence="1">Uncharacterized protein</fullName>
    </submittedName>
</protein>
<comment type="caution">
    <text evidence="1">The sequence shown here is derived from an EMBL/GenBank/DDBJ whole genome shotgun (WGS) entry which is preliminary data.</text>
</comment>